<dbReference type="InterPro" id="IPR013249">
    <property type="entry name" value="RNA_pol_sigma70_r4_t2"/>
</dbReference>
<evidence type="ECO:0000256" key="6">
    <source>
        <dbReference type="RuleBase" id="RU000716"/>
    </source>
</evidence>
<evidence type="ECO:0000259" key="7">
    <source>
        <dbReference type="Pfam" id="PF04542"/>
    </source>
</evidence>
<dbReference type="Proteomes" id="UP001604002">
    <property type="component" value="Unassembled WGS sequence"/>
</dbReference>
<evidence type="ECO:0000259" key="8">
    <source>
        <dbReference type="Pfam" id="PF08281"/>
    </source>
</evidence>
<dbReference type="EMBL" id="JBAFVH010000004">
    <property type="protein sequence ID" value="MFG1372236.1"/>
    <property type="molecule type" value="Genomic_DNA"/>
</dbReference>
<evidence type="ECO:0000256" key="2">
    <source>
        <dbReference type="ARBA" id="ARBA00023015"/>
    </source>
</evidence>
<protein>
    <recommendedName>
        <fullName evidence="6">RNA polymerase sigma factor</fullName>
    </recommendedName>
</protein>
<keyword evidence="10" id="KW-1185">Reference proteome</keyword>
<dbReference type="SUPFAM" id="SSF88659">
    <property type="entry name" value="Sigma3 and sigma4 domains of RNA polymerase sigma factors"/>
    <property type="match status" value="1"/>
</dbReference>
<dbReference type="Pfam" id="PF04542">
    <property type="entry name" value="Sigma70_r2"/>
    <property type="match status" value="1"/>
</dbReference>
<dbReference type="InterPro" id="IPR013325">
    <property type="entry name" value="RNA_pol_sigma_r2"/>
</dbReference>
<dbReference type="RefSeq" id="WP_393992140.1">
    <property type="nucleotide sequence ID" value="NZ_JBAFVH010000004.1"/>
</dbReference>
<dbReference type="PANTHER" id="PTHR43133:SF25">
    <property type="entry name" value="RNA POLYMERASE SIGMA FACTOR RFAY-RELATED"/>
    <property type="match status" value="1"/>
</dbReference>
<proteinExistence type="inferred from homology"/>
<dbReference type="InterPro" id="IPR007627">
    <property type="entry name" value="RNA_pol_sigma70_r2"/>
</dbReference>
<keyword evidence="2 6" id="KW-0805">Transcription regulation</keyword>
<accession>A0ABW6ZU21</accession>
<name>A0ABW6ZU21_9HYPH</name>
<evidence type="ECO:0000256" key="3">
    <source>
        <dbReference type="ARBA" id="ARBA00023082"/>
    </source>
</evidence>
<dbReference type="InterPro" id="IPR014284">
    <property type="entry name" value="RNA_pol_sigma-70_dom"/>
</dbReference>
<sequence>MLATGSGYAPWYPAGEAGGTGAFFVRPGGWRAFVLGLAALVRGGACIRSAHAHPMAELSARHGHAAPAADRGLDAAGAARFDALILPHLDAAYNLARYLSRDPDAAQDIVQEAFLRAYRSFADFRGVSPRAWLLTIVRNCHATWRMQRRRAPQAAPLPHGEGEEPDDAAALLVDGDTPESLLLRRTEAEAVRALLEHLPEPLREALVLRELDELSYREIAEVAGVPVGTVMSRLSRARRLFADLWSRATPDGEATP</sequence>
<feature type="domain" description="RNA polymerase sigma-70 region 2" evidence="7">
    <location>
        <begin position="84"/>
        <end position="144"/>
    </location>
</feature>
<dbReference type="InterPro" id="IPR000838">
    <property type="entry name" value="RNA_pol_sigma70_ECF_CS"/>
</dbReference>
<dbReference type="InterPro" id="IPR013324">
    <property type="entry name" value="RNA_pol_sigma_r3/r4-like"/>
</dbReference>
<dbReference type="PROSITE" id="PS01063">
    <property type="entry name" value="SIGMA70_ECF"/>
    <property type="match status" value="1"/>
</dbReference>
<keyword evidence="5 6" id="KW-0804">Transcription</keyword>
<dbReference type="Pfam" id="PF08281">
    <property type="entry name" value="Sigma70_r4_2"/>
    <property type="match status" value="1"/>
</dbReference>
<organism evidence="9 10">
    <name type="scientific">Xanthobacter oligotrophicus</name>
    <dbReference type="NCBI Taxonomy" id="2607286"/>
    <lineage>
        <taxon>Bacteria</taxon>
        <taxon>Pseudomonadati</taxon>
        <taxon>Pseudomonadota</taxon>
        <taxon>Alphaproteobacteria</taxon>
        <taxon>Hyphomicrobiales</taxon>
        <taxon>Xanthobacteraceae</taxon>
        <taxon>Xanthobacter</taxon>
    </lineage>
</organism>
<reference evidence="9 10" key="1">
    <citation type="submission" date="2024-02" db="EMBL/GenBank/DDBJ databases">
        <title>Expansion and revision of Xanthobacter and proposal of Roseixanthobacter gen. nov.</title>
        <authorList>
            <person name="Soltysiak M.P.M."/>
            <person name="Jalihal A."/>
            <person name="Ory A."/>
            <person name="Chrisophersen C."/>
            <person name="Lee A.D."/>
            <person name="Boulton J."/>
            <person name="Springer M."/>
        </authorList>
    </citation>
    <scope>NUCLEOTIDE SEQUENCE [LARGE SCALE GENOMIC DNA]</scope>
    <source>
        <strain evidence="9 10">23A</strain>
    </source>
</reference>
<keyword evidence="4 6" id="KW-0238">DNA-binding</keyword>
<keyword evidence="3 6" id="KW-0731">Sigma factor</keyword>
<evidence type="ECO:0000256" key="4">
    <source>
        <dbReference type="ARBA" id="ARBA00023125"/>
    </source>
</evidence>
<comment type="caution">
    <text evidence="9">The sequence shown here is derived from an EMBL/GenBank/DDBJ whole genome shotgun (WGS) entry which is preliminary data.</text>
</comment>
<dbReference type="SUPFAM" id="SSF88946">
    <property type="entry name" value="Sigma2 domain of RNA polymerase sigma factors"/>
    <property type="match status" value="1"/>
</dbReference>
<dbReference type="Gene3D" id="1.10.10.10">
    <property type="entry name" value="Winged helix-like DNA-binding domain superfamily/Winged helix DNA-binding domain"/>
    <property type="match status" value="1"/>
</dbReference>
<dbReference type="InterPro" id="IPR039425">
    <property type="entry name" value="RNA_pol_sigma-70-like"/>
</dbReference>
<dbReference type="PANTHER" id="PTHR43133">
    <property type="entry name" value="RNA POLYMERASE ECF-TYPE SIGMA FACTO"/>
    <property type="match status" value="1"/>
</dbReference>
<dbReference type="Gene3D" id="1.10.1740.10">
    <property type="match status" value="1"/>
</dbReference>
<gene>
    <name evidence="9" type="ORF">V5F32_08680</name>
</gene>
<evidence type="ECO:0000313" key="9">
    <source>
        <dbReference type="EMBL" id="MFG1372236.1"/>
    </source>
</evidence>
<evidence type="ECO:0000256" key="5">
    <source>
        <dbReference type="ARBA" id="ARBA00023163"/>
    </source>
</evidence>
<evidence type="ECO:0000256" key="1">
    <source>
        <dbReference type="ARBA" id="ARBA00010641"/>
    </source>
</evidence>
<evidence type="ECO:0000313" key="10">
    <source>
        <dbReference type="Proteomes" id="UP001604002"/>
    </source>
</evidence>
<dbReference type="NCBIfam" id="TIGR02937">
    <property type="entry name" value="sigma70-ECF"/>
    <property type="match status" value="1"/>
</dbReference>
<feature type="domain" description="RNA polymerase sigma factor 70 region 4 type 2" evidence="8">
    <location>
        <begin position="189"/>
        <end position="239"/>
    </location>
</feature>
<dbReference type="CDD" id="cd06171">
    <property type="entry name" value="Sigma70_r4"/>
    <property type="match status" value="1"/>
</dbReference>
<dbReference type="InterPro" id="IPR036388">
    <property type="entry name" value="WH-like_DNA-bd_sf"/>
</dbReference>
<comment type="similarity">
    <text evidence="1 6">Belongs to the sigma-70 factor family. ECF subfamily.</text>
</comment>